<organism evidence="1 2">
    <name type="scientific">Bacteroides fragilis</name>
    <dbReference type="NCBI Taxonomy" id="817"/>
    <lineage>
        <taxon>Bacteria</taxon>
        <taxon>Pseudomonadati</taxon>
        <taxon>Bacteroidota</taxon>
        <taxon>Bacteroidia</taxon>
        <taxon>Bacteroidales</taxon>
        <taxon>Bacteroidaceae</taxon>
        <taxon>Bacteroides</taxon>
    </lineage>
</organism>
<dbReference type="SUPFAM" id="SSF56300">
    <property type="entry name" value="Metallo-dependent phosphatases"/>
    <property type="match status" value="1"/>
</dbReference>
<dbReference type="PANTHER" id="PTHR30337:SF0">
    <property type="entry name" value="NUCLEASE SBCCD SUBUNIT D"/>
    <property type="match status" value="1"/>
</dbReference>
<dbReference type="PANTHER" id="PTHR30337">
    <property type="entry name" value="COMPONENT OF ATP-DEPENDENT DSDNA EXONUCLEASE"/>
    <property type="match status" value="1"/>
</dbReference>
<dbReference type="AlphaFoldDB" id="A0A396C888"/>
<dbReference type="Proteomes" id="UP000266644">
    <property type="component" value="Unassembled WGS sequence"/>
</dbReference>
<dbReference type="Gene3D" id="3.60.21.10">
    <property type="match status" value="1"/>
</dbReference>
<proteinExistence type="predicted"/>
<protein>
    <submittedName>
        <fullName evidence="1">Phosphoesterase</fullName>
    </submittedName>
</protein>
<dbReference type="InterPro" id="IPR050535">
    <property type="entry name" value="DNA_Repair-Maintenance_Comp"/>
</dbReference>
<sequence length="358" mass="40724">METTHQTGQTPIALILTDCHCGKETVNDFLLNWKESVDICLAKKINHILFLGDLVLSRAAQTLDILLAIHDVLEDCLRHKIQVTMINGNHCKVNQESSRGYCNVFDSFGNVHVINEWGIVQFPDELSVGMISYFPENGSFTDKLEELENHLFALPCRKRLLMIHEGIRGGLQQSTENELPADLFSRWDKVLVGHYHNRCRIGKNIEYIGASRQMNFGEDEEKGYTILYADGTYELVQNQVNTRYQVIDVPAEKVNVHLSDWLEEMKEDGRYRVKVRVHATAAKASAIDKEKLMGAGASKVEVVTEDLEMKEVAASGFFEKFDSRKIKESYEQFCDEKKIEDVELGLSYLSKIELPCGN</sequence>
<dbReference type="RefSeq" id="WP_122329975.1">
    <property type="nucleotide sequence ID" value="NZ_JAQDYY010000001.1"/>
</dbReference>
<dbReference type="InterPro" id="IPR029052">
    <property type="entry name" value="Metallo-depent_PP-like"/>
</dbReference>
<gene>
    <name evidence="1" type="ORF">DW228_05885</name>
</gene>
<comment type="caution">
    <text evidence="1">The sequence shown here is derived from an EMBL/GenBank/DDBJ whole genome shotgun (WGS) entry which is preliminary data.</text>
</comment>
<name>A0A396C888_BACFG</name>
<reference evidence="1 2" key="1">
    <citation type="submission" date="2018-08" db="EMBL/GenBank/DDBJ databases">
        <title>A genome reference for cultivated species of the human gut microbiota.</title>
        <authorList>
            <person name="Zou Y."/>
            <person name="Xue W."/>
            <person name="Luo G."/>
        </authorList>
    </citation>
    <scope>NUCLEOTIDE SEQUENCE [LARGE SCALE GENOMIC DNA]</scope>
    <source>
        <strain evidence="1 2">AM18-6</strain>
    </source>
</reference>
<evidence type="ECO:0000313" key="1">
    <source>
        <dbReference type="EMBL" id="RHH14490.1"/>
    </source>
</evidence>
<accession>A0A396C888</accession>
<dbReference type="EMBL" id="QRJE01000008">
    <property type="protein sequence ID" value="RHH14490.1"/>
    <property type="molecule type" value="Genomic_DNA"/>
</dbReference>
<evidence type="ECO:0000313" key="2">
    <source>
        <dbReference type="Proteomes" id="UP000266644"/>
    </source>
</evidence>